<name>A0AAW2ZPB3_9EUKA</name>
<dbReference type="PANTHER" id="PTHR10783:SF103">
    <property type="entry name" value="SOLUTE CARRIER FAMILY 53 MEMBER 1"/>
    <property type="match status" value="1"/>
</dbReference>
<organism evidence="9 10">
    <name type="scientific">Acrasis kona</name>
    <dbReference type="NCBI Taxonomy" id="1008807"/>
    <lineage>
        <taxon>Eukaryota</taxon>
        <taxon>Discoba</taxon>
        <taxon>Heterolobosea</taxon>
        <taxon>Tetramitia</taxon>
        <taxon>Eutetramitia</taxon>
        <taxon>Acrasidae</taxon>
        <taxon>Acrasis</taxon>
    </lineage>
</organism>
<comment type="subcellular location">
    <subcellularLocation>
        <location evidence="1">Membrane</location>
        <topology evidence="1">Multi-pass membrane protein</topology>
    </subcellularLocation>
</comment>
<evidence type="ECO:0000256" key="2">
    <source>
        <dbReference type="ARBA" id="ARBA00009665"/>
    </source>
</evidence>
<evidence type="ECO:0000313" key="9">
    <source>
        <dbReference type="EMBL" id="KAL0490574.1"/>
    </source>
</evidence>
<evidence type="ECO:0000259" key="8">
    <source>
        <dbReference type="PROSITE" id="PS51382"/>
    </source>
</evidence>
<evidence type="ECO:0000256" key="5">
    <source>
        <dbReference type="ARBA" id="ARBA00023136"/>
    </source>
</evidence>
<evidence type="ECO:0000256" key="4">
    <source>
        <dbReference type="ARBA" id="ARBA00022989"/>
    </source>
</evidence>
<dbReference type="InterPro" id="IPR004342">
    <property type="entry name" value="EXS_C"/>
</dbReference>
<feature type="transmembrane region" description="Helical" evidence="6">
    <location>
        <begin position="356"/>
        <end position="376"/>
    </location>
</feature>
<dbReference type="Pfam" id="PF03124">
    <property type="entry name" value="EXS"/>
    <property type="match status" value="1"/>
</dbReference>
<dbReference type="EMBL" id="JAOPGA020001698">
    <property type="protein sequence ID" value="KAL0490574.1"/>
    <property type="molecule type" value="Genomic_DNA"/>
</dbReference>
<feature type="transmembrane region" description="Helical" evidence="6">
    <location>
        <begin position="244"/>
        <end position="265"/>
    </location>
</feature>
<evidence type="ECO:0000256" key="3">
    <source>
        <dbReference type="ARBA" id="ARBA00022692"/>
    </source>
</evidence>
<dbReference type="GO" id="GO:0000822">
    <property type="term" value="F:inositol hexakisphosphate binding"/>
    <property type="evidence" value="ECO:0007669"/>
    <property type="project" value="TreeGrafter"/>
</dbReference>
<keyword evidence="3 6" id="KW-0812">Transmembrane</keyword>
<comment type="caution">
    <text evidence="9">The sequence shown here is derived from an EMBL/GenBank/DDBJ whole genome shotgun (WGS) entry which is preliminary data.</text>
</comment>
<feature type="domain" description="EXS" evidence="7">
    <location>
        <begin position="433"/>
        <end position="641"/>
    </location>
</feature>
<proteinExistence type="inferred from homology"/>
<feature type="domain" description="SPX" evidence="8">
    <location>
        <begin position="1"/>
        <end position="182"/>
    </location>
</feature>
<dbReference type="GO" id="GO:0005886">
    <property type="term" value="C:plasma membrane"/>
    <property type="evidence" value="ECO:0007669"/>
    <property type="project" value="TreeGrafter"/>
</dbReference>
<evidence type="ECO:0000313" key="10">
    <source>
        <dbReference type="Proteomes" id="UP001431209"/>
    </source>
</evidence>
<evidence type="ECO:0000259" key="7">
    <source>
        <dbReference type="PROSITE" id="PS51380"/>
    </source>
</evidence>
<feature type="transmembrane region" description="Helical" evidence="6">
    <location>
        <begin position="508"/>
        <end position="525"/>
    </location>
</feature>
<dbReference type="Proteomes" id="UP001431209">
    <property type="component" value="Unassembled WGS sequence"/>
</dbReference>
<sequence>MKFGKKLLENATSEWQPKFIDYKYLKKKVKQVKKKLENDGLPKDKELEDLNAYHITVQTSNRFFNNQVQKLLDKTPDESRDLIDAFEAEIDKINRFFRLKLDEYNTTHEKLVRQIESKKAREEKGITTSRDKINLLQKAFQEHYRSLVLLENYRSWNFLGCSKILKKFAKNSQATSVQEILIDMVRLEEFFADSTLDTLMYDTVTMFMDLIHGSRKRAMAMLRIPANVGTVGPYLNSTILRSGFILGTCIILSVLCLYMSVVLHLRIDYQDHDVVMFLFRILFFPVMLCLLISINVKIWMDSNINFVFIFEMDPRRHLTMWEFCELSLWCFLLWMGMVTLYLFLRITFGEELESAIAMPLSLVVAYLLFILFPSPIPYGPTRKFLLGTVFKSCAAPWLPVKFRDFWFVNQFTSLSDTMFDCEIVYCMYKPDEICNVSNRYWISLLKTFPICLRLMQSVRKYRDQRKIHQLGNAAKYIINICAILATFVFKQVLIFGDFDFEDTPKGVIVIWLGLLILNTMYKYVWDLRRDWGLLRIFTFNKFLLRNTLVYRVPWYYFAILLNLIVRCAWFVVFMLRYNDIASKVWDTQFVLFGFMCSELLRRFVWNIFRLESEHLYNADNFRVVSEIPLPFPMDVEANAAEDREVRRRMWNNIKDRFHRIMSIPILTRIFGSMDRDYESDVEDDNVVAIDQEEEKEQIKRENNKRKIRELYKDVQSLPIKKALGTRQNLLQAPMMSRRSISMPSGLNNVDFVE</sequence>
<dbReference type="InterPro" id="IPR004331">
    <property type="entry name" value="SPX_dom"/>
</dbReference>
<dbReference type="PROSITE" id="PS51382">
    <property type="entry name" value="SPX"/>
    <property type="match status" value="1"/>
</dbReference>
<keyword evidence="10" id="KW-1185">Reference proteome</keyword>
<comment type="similarity">
    <text evidence="2">Belongs to the SYG1 (TC 2.A.94) family.</text>
</comment>
<accession>A0AAW2ZPB3</accession>
<dbReference type="GO" id="GO:0006817">
    <property type="term" value="P:phosphate ion transport"/>
    <property type="evidence" value="ECO:0007669"/>
    <property type="project" value="TreeGrafter"/>
</dbReference>
<dbReference type="GO" id="GO:0016036">
    <property type="term" value="P:cellular response to phosphate starvation"/>
    <property type="evidence" value="ECO:0007669"/>
    <property type="project" value="TreeGrafter"/>
</dbReference>
<feature type="transmembrane region" description="Helical" evidence="6">
    <location>
        <begin position="476"/>
        <end position="496"/>
    </location>
</feature>
<feature type="transmembrane region" description="Helical" evidence="6">
    <location>
        <begin position="554"/>
        <end position="577"/>
    </location>
</feature>
<dbReference type="PROSITE" id="PS51380">
    <property type="entry name" value="EXS"/>
    <property type="match status" value="1"/>
</dbReference>
<dbReference type="GO" id="GO:0005794">
    <property type="term" value="C:Golgi apparatus"/>
    <property type="evidence" value="ECO:0007669"/>
    <property type="project" value="TreeGrafter"/>
</dbReference>
<dbReference type="Pfam" id="PF03105">
    <property type="entry name" value="SPX"/>
    <property type="match status" value="2"/>
</dbReference>
<protein>
    <submittedName>
        <fullName evidence="9">Xenotropic and polytropic retrovirus receptor</fullName>
    </submittedName>
</protein>
<feature type="transmembrane region" description="Helical" evidence="6">
    <location>
        <begin position="277"/>
        <end position="300"/>
    </location>
</feature>
<reference evidence="9 10" key="1">
    <citation type="submission" date="2024-03" db="EMBL/GenBank/DDBJ databases">
        <title>The Acrasis kona genome and developmental transcriptomes reveal deep origins of eukaryotic multicellular pathways.</title>
        <authorList>
            <person name="Sheikh S."/>
            <person name="Fu C.-J."/>
            <person name="Brown M.W."/>
            <person name="Baldauf S.L."/>
        </authorList>
    </citation>
    <scope>NUCLEOTIDE SEQUENCE [LARGE SCALE GENOMIC DNA]</scope>
    <source>
        <strain evidence="9 10">ATCC MYA-3509</strain>
    </source>
</reference>
<evidence type="ECO:0000256" key="6">
    <source>
        <dbReference type="SAM" id="Phobius"/>
    </source>
</evidence>
<keyword evidence="5 6" id="KW-0472">Membrane</keyword>
<keyword evidence="4 6" id="KW-1133">Transmembrane helix</keyword>
<feature type="transmembrane region" description="Helical" evidence="6">
    <location>
        <begin position="320"/>
        <end position="344"/>
    </location>
</feature>
<gene>
    <name evidence="9" type="ORF">AKO1_009565</name>
</gene>
<dbReference type="AlphaFoldDB" id="A0AAW2ZPB3"/>
<dbReference type="PANTHER" id="PTHR10783">
    <property type="entry name" value="XENOTROPIC AND POLYTROPIC RETROVIRUS RECEPTOR 1-RELATED"/>
    <property type="match status" value="1"/>
</dbReference>
<evidence type="ECO:0000256" key="1">
    <source>
        <dbReference type="ARBA" id="ARBA00004141"/>
    </source>
</evidence>
<keyword evidence="9" id="KW-0675">Receptor</keyword>